<evidence type="ECO:0000313" key="2">
    <source>
        <dbReference type="EMBL" id="KAF2973142.1"/>
    </source>
</evidence>
<evidence type="ECO:0000313" key="3">
    <source>
        <dbReference type="Proteomes" id="UP000481858"/>
    </source>
</evidence>
<feature type="region of interest" description="Disordered" evidence="1">
    <location>
        <begin position="1"/>
        <end position="50"/>
    </location>
</feature>
<name>A0A7C8J3P4_9PEZI</name>
<dbReference type="InParanoid" id="A0A7C8J3P4"/>
<keyword evidence="3" id="KW-1185">Reference proteome</keyword>
<dbReference type="EMBL" id="WUBL01000002">
    <property type="protein sequence ID" value="KAF2973142.1"/>
    <property type="molecule type" value="Genomic_DNA"/>
</dbReference>
<proteinExistence type="predicted"/>
<accession>A0A7C8J3P4</accession>
<gene>
    <name evidence="2" type="ORF">GQX73_g271</name>
</gene>
<sequence length="67" mass="7470">MPQQSSTAFSSTSSKTSTKPATSEQRDSSSTYSYDPKQDATQQQKDKDAEIKRLMQTAYKNSVRMGL</sequence>
<dbReference type="Proteomes" id="UP000481858">
    <property type="component" value="Unassembled WGS sequence"/>
</dbReference>
<dbReference type="AlphaFoldDB" id="A0A7C8J3P4"/>
<organism evidence="2 3">
    <name type="scientific">Xylaria multiplex</name>
    <dbReference type="NCBI Taxonomy" id="323545"/>
    <lineage>
        <taxon>Eukaryota</taxon>
        <taxon>Fungi</taxon>
        <taxon>Dikarya</taxon>
        <taxon>Ascomycota</taxon>
        <taxon>Pezizomycotina</taxon>
        <taxon>Sordariomycetes</taxon>
        <taxon>Xylariomycetidae</taxon>
        <taxon>Xylariales</taxon>
        <taxon>Xylariaceae</taxon>
        <taxon>Xylaria</taxon>
    </lineage>
</organism>
<protein>
    <submittedName>
        <fullName evidence="2">Uncharacterized protein</fullName>
    </submittedName>
</protein>
<evidence type="ECO:0000256" key="1">
    <source>
        <dbReference type="SAM" id="MobiDB-lite"/>
    </source>
</evidence>
<feature type="compositionally biased region" description="Low complexity" evidence="1">
    <location>
        <begin position="1"/>
        <end position="23"/>
    </location>
</feature>
<reference evidence="2 3" key="1">
    <citation type="submission" date="2019-12" db="EMBL/GenBank/DDBJ databases">
        <title>Draft genome sequence of the ascomycete Xylaria multiplex DSM 110363.</title>
        <authorList>
            <person name="Buettner E."/>
            <person name="Kellner H."/>
        </authorList>
    </citation>
    <scope>NUCLEOTIDE SEQUENCE [LARGE SCALE GENOMIC DNA]</scope>
    <source>
        <strain evidence="2 3">DSM 110363</strain>
    </source>
</reference>
<comment type="caution">
    <text evidence="2">The sequence shown here is derived from an EMBL/GenBank/DDBJ whole genome shotgun (WGS) entry which is preliminary data.</text>
</comment>